<dbReference type="AlphaFoldDB" id="A0A0C2STY0"/>
<proteinExistence type="predicted"/>
<dbReference type="PANTHER" id="PTHR35897">
    <property type="entry name" value="METHYLTRANSFERASE AUSD"/>
    <property type="match status" value="1"/>
</dbReference>
<organism evidence="3 4">
    <name type="scientific">Amanita muscaria (strain Koide BX008)</name>
    <dbReference type="NCBI Taxonomy" id="946122"/>
    <lineage>
        <taxon>Eukaryota</taxon>
        <taxon>Fungi</taxon>
        <taxon>Dikarya</taxon>
        <taxon>Basidiomycota</taxon>
        <taxon>Agaricomycotina</taxon>
        <taxon>Agaricomycetes</taxon>
        <taxon>Agaricomycetidae</taxon>
        <taxon>Agaricales</taxon>
        <taxon>Pluteineae</taxon>
        <taxon>Amanitaceae</taxon>
        <taxon>Amanita</taxon>
    </lineage>
</organism>
<dbReference type="EMBL" id="KN818367">
    <property type="protein sequence ID" value="KIL57489.1"/>
    <property type="molecule type" value="Genomic_DNA"/>
</dbReference>
<reference evidence="3 4" key="1">
    <citation type="submission" date="2014-04" db="EMBL/GenBank/DDBJ databases">
        <title>Evolutionary Origins and Diversification of the Mycorrhizal Mutualists.</title>
        <authorList>
            <consortium name="DOE Joint Genome Institute"/>
            <consortium name="Mycorrhizal Genomics Consortium"/>
            <person name="Kohler A."/>
            <person name="Kuo A."/>
            <person name="Nagy L.G."/>
            <person name="Floudas D."/>
            <person name="Copeland A."/>
            <person name="Barry K.W."/>
            <person name="Cichocki N."/>
            <person name="Veneault-Fourrey C."/>
            <person name="LaButti K."/>
            <person name="Lindquist E.A."/>
            <person name="Lipzen A."/>
            <person name="Lundell T."/>
            <person name="Morin E."/>
            <person name="Murat C."/>
            <person name="Riley R."/>
            <person name="Ohm R."/>
            <person name="Sun H."/>
            <person name="Tunlid A."/>
            <person name="Henrissat B."/>
            <person name="Grigoriev I.V."/>
            <person name="Hibbett D.S."/>
            <person name="Martin F."/>
        </authorList>
    </citation>
    <scope>NUCLEOTIDE SEQUENCE [LARGE SCALE GENOMIC DNA]</scope>
    <source>
        <strain evidence="3 4">Koide BX008</strain>
    </source>
</reference>
<evidence type="ECO:0000256" key="1">
    <source>
        <dbReference type="ARBA" id="ARBA00022679"/>
    </source>
</evidence>
<accession>A0A0C2STY0</accession>
<keyword evidence="2" id="KW-0949">S-adenosyl-L-methionine</keyword>
<name>A0A0C2STY0_AMAMK</name>
<dbReference type="OrthoDB" id="2094832at2759"/>
<sequence length="172" mass="19522">MTCDGCSRWLENVVGFDLEQGFWDYGHELFKTTPETYPASFVAGDVCDPLMIAPRDPFYEEPSTPRPELRSSSLTPLQGFVIAIRASSFFHLFSEEEQLTAARQLAPLFSLCPGSIIFGRQRGMPHVKGTRTDYHFGSERTMFSHSPGSWRDFWDGQVFVKGTVRVEVELED</sequence>
<dbReference type="HOGENOM" id="CLU_051542_1_1_1"/>
<dbReference type="GO" id="GO:0016740">
    <property type="term" value="F:transferase activity"/>
    <property type="evidence" value="ECO:0007669"/>
    <property type="project" value="UniProtKB-KW"/>
</dbReference>
<keyword evidence="4" id="KW-1185">Reference proteome</keyword>
<protein>
    <submittedName>
        <fullName evidence="3">Uncharacterized protein</fullName>
    </submittedName>
</protein>
<gene>
    <name evidence="3" type="ORF">M378DRAFT_381889</name>
</gene>
<dbReference type="PANTHER" id="PTHR35897:SF1">
    <property type="entry name" value="METHYLTRANSFERASE AUSD"/>
    <property type="match status" value="1"/>
</dbReference>
<evidence type="ECO:0000256" key="2">
    <source>
        <dbReference type="ARBA" id="ARBA00022691"/>
    </source>
</evidence>
<dbReference type="InParanoid" id="A0A0C2STY0"/>
<dbReference type="Proteomes" id="UP000054549">
    <property type="component" value="Unassembled WGS sequence"/>
</dbReference>
<keyword evidence="1" id="KW-0808">Transferase</keyword>
<evidence type="ECO:0000313" key="3">
    <source>
        <dbReference type="EMBL" id="KIL57489.1"/>
    </source>
</evidence>
<evidence type="ECO:0000313" key="4">
    <source>
        <dbReference type="Proteomes" id="UP000054549"/>
    </source>
</evidence>
<dbReference type="InterPro" id="IPR051654">
    <property type="entry name" value="Meroterpenoid_MTases"/>
</dbReference>
<dbReference type="STRING" id="946122.A0A0C2STY0"/>